<sequence length="126" mass="14405">MTDNLWSHLTNGYNDNFQPIIVVQILNDLIYKQPTGVSTIYDALQSTIYECKKQFTSSNDQLDHGDPTERLSDQCHNPHTTINRLGTDPIRPRLRLRICGTGPLLELETTNSESFSSITDYEWTSE</sequence>
<name>A0A8E0VFJ6_9TREM</name>
<gene>
    <name evidence="2" type="ORF">FBUS_01257</name>
</gene>
<comment type="caution">
    <text evidence="2">The sequence shown here is derived from an EMBL/GenBank/DDBJ whole genome shotgun (WGS) entry which is preliminary data.</text>
</comment>
<accession>A0A8E0VFJ6</accession>
<feature type="compositionally biased region" description="Polar residues" evidence="1">
    <location>
        <begin position="74"/>
        <end position="84"/>
    </location>
</feature>
<protein>
    <submittedName>
        <fullName evidence="2">Uncharacterized protein</fullName>
    </submittedName>
</protein>
<feature type="region of interest" description="Disordered" evidence="1">
    <location>
        <begin position="58"/>
        <end position="87"/>
    </location>
</feature>
<evidence type="ECO:0000313" key="3">
    <source>
        <dbReference type="Proteomes" id="UP000728185"/>
    </source>
</evidence>
<dbReference type="AlphaFoldDB" id="A0A8E0VFJ6"/>
<proteinExistence type="predicted"/>
<dbReference type="Proteomes" id="UP000728185">
    <property type="component" value="Unassembled WGS sequence"/>
</dbReference>
<reference evidence="2" key="1">
    <citation type="submission" date="2019-05" db="EMBL/GenBank/DDBJ databases">
        <title>Annotation for the trematode Fasciolopsis buski.</title>
        <authorList>
            <person name="Choi Y.-J."/>
        </authorList>
    </citation>
    <scope>NUCLEOTIDE SEQUENCE</scope>
    <source>
        <strain evidence="2">HT</strain>
        <tissue evidence="2">Whole worm</tissue>
    </source>
</reference>
<organism evidence="2 3">
    <name type="scientific">Fasciolopsis buskii</name>
    <dbReference type="NCBI Taxonomy" id="27845"/>
    <lineage>
        <taxon>Eukaryota</taxon>
        <taxon>Metazoa</taxon>
        <taxon>Spiralia</taxon>
        <taxon>Lophotrochozoa</taxon>
        <taxon>Platyhelminthes</taxon>
        <taxon>Trematoda</taxon>
        <taxon>Digenea</taxon>
        <taxon>Plagiorchiida</taxon>
        <taxon>Echinostomata</taxon>
        <taxon>Echinostomatoidea</taxon>
        <taxon>Fasciolidae</taxon>
        <taxon>Fasciolopsis</taxon>
    </lineage>
</organism>
<dbReference type="EMBL" id="LUCM01010695">
    <property type="protein sequence ID" value="KAA0185133.1"/>
    <property type="molecule type" value="Genomic_DNA"/>
</dbReference>
<feature type="compositionally biased region" description="Basic and acidic residues" evidence="1">
    <location>
        <begin position="61"/>
        <end position="73"/>
    </location>
</feature>
<keyword evidence="3" id="KW-1185">Reference proteome</keyword>
<evidence type="ECO:0000256" key="1">
    <source>
        <dbReference type="SAM" id="MobiDB-lite"/>
    </source>
</evidence>
<evidence type="ECO:0000313" key="2">
    <source>
        <dbReference type="EMBL" id="KAA0185133.1"/>
    </source>
</evidence>